<dbReference type="OrthoDB" id="1731560at2759"/>
<evidence type="ECO:0000313" key="3">
    <source>
        <dbReference type="Proteomes" id="UP000541444"/>
    </source>
</evidence>
<dbReference type="PANTHER" id="PTHR13285">
    <property type="entry name" value="ACYLTRANSFERASE"/>
    <property type="match status" value="1"/>
</dbReference>
<proteinExistence type="predicted"/>
<accession>A0A7J7KXQ3</accession>
<keyword evidence="1" id="KW-1133">Transmembrane helix</keyword>
<gene>
    <name evidence="2" type="ORF">GIB67_035204</name>
</gene>
<dbReference type="PANTHER" id="PTHR13285:SF18">
    <property type="entry name" value="PROTEIN-CYSTEINE N-PALMITOYLTRANSFERASE RASP"/>
    <property type="match status" value="1"/>
</dbReference>
<reference evidence="2 3" key="1">
    <citation type="journal article" date="2020" name="IScience">
        <title>Genome Sequencing of the Endangered Kingdonia uniflora (Circaeasteraceae, Ranunculales) Reveals Potential Mechanisms of Evolutionary Specialization.</title>
        <authorList>
            <person name="Sun Y."/>
            <person name="Deng T."/>
            <person name="Zhang A."/>
            <person name="Moore M.J."/>
            <person name="Landis J.B."/>
            <person name="Lin N."/>
            <person name="Zhang H."/>
            <person name="Zhang X."/>
            <person name="Huang J."/>
            <person name="Zhang X."/>
            <person name="Sun H."/>
            <person name="Wang H."/>
        </authorList>
    </citation>
    <scope>NUCLEOTIDE SEQUENCE [LARGE SCALE GENOMIC DNA]</scope>
    <source>
        <strain evidence="2">TB1705</strain>
        <tissue evidence="2">Leaf</tissue>
    </source>
</reference>
<organism evidence="2 3">
    <name type="scientific">Kingdonia uniflora</name>
    <dbReference type="NCBI Taxonomy" id="39325"/>
    <lineage>
        <taxon>Eukaryota</taxon>
        <taxon>Viridiplantae</taxon>
        <taxon>Streptophyta</taxon>
        <taxon>Embryophyta</taxon>
        <taxon>Tracheophyta</taxon>
        <taxon>Spermatophyta</taxon>
        <taxon>Magnoliopsida</taxon>
        <taxon>Ranunculales</taxon>
        <taxon>Circaeasteraceae</taxon>
        <taxon>Kingdonia</taxon>
    </lineage>
</organism>
<dbReference type="InterPro" id="IPR051085">
    <property type="entry name" value="MB_O-acyltransferase"/>
</dbReference>
<name>A0A7J7KXQ3_9MAGN</name>
<feature type="transmembrane region" description="Helical" evidence="1">
    <location>
        <begin position="12"/>
        <end position="29"/>
    </location>
</feature>
<dbReference type="AlphaFoldDB" id="A0A7J7KXQ3"/>
<feature type="transmembrane region" description="Helical" evidence="1">
    <location>
        <begin position="96"/>
        <end position="120"/>
    </location>
</feature>
<comment type="caution">
    <text evidence="2">The sequence shown here is derived from an EMBL/GenBank/DDBJ whole genome shotgun (WGS) entry which is preliminary data.</text>
</comment>
<feature type="transmembrane region" description="Helical" evidence="1">
    <location>
        <begin position="126"/>
        <end position="151"/>
    </location>
</feature>
<feature type="transmembrane region" description="Helical" evidence="1">
    <location>
        <begin position="66"/>
        <end position="84"/>
    </location>
</feature>
<sequence length="201" mass="23667">MKISWKRVELVFLVLYALTFYAIIIQRSLQLSRDNFWGLHGLRQGWIADRLNDVSDSQWRNFRGNLPILTAVFGIFVLVANTLRMQFHLNRRGMSIVWLSISLIYLSYLHGACVIFVLLIASMNFILVKIFALSKYFSVALWVFNIFFLMCNRVYEGYSFSNIGQCVAFLDNYRGSFRWHICFNFGIFLNLLVFLHVWAFI</sequence>
<dbReference type="GO" id="GO:0016746">
    <property type="term" value="F:acyltransferase activity"/>
    <property type="evidence" value="ECO:0007669"/>
    <property type="project" value="TreeGrafter"/>
</dbReference>
<evidence type="ECO:0000313" key="2">
    <source>
        <dbReference type="EMBL" id="KAF6135133.1"/>
    </source>
</evidence>
<feature type="transmembrane region" description="Helical" evidence="1">
    <location>
        <begin position="181"/>
        <end position="200"/>
    </location>
</feature>
<dbReference type="Proteomes" id="UP000541444">
    <property type="component" value="Unassembled WGS sequence"/>
</dbReference>
<keyword evidence="1" id="KW-0812">Transmembrane</keyword>
<dbReference type="EMBL" id="JACGCM010002811">
    <property type="protein sequence ID" value="KAF6135133.1"/>
    <property type="molecule type" value="Genomic_DNA"/>
</dbReference>
<keyword evidence="3" id="KW-1185">Reference proteome</keyword>
<evidence type="ECO:0000256" key="1">
    <source>
        <dbReference type="SAM" id="Phobius"/>
    </source>
</evidence>
<protein>
    <submittedName>
        <fullName evidence="2">Uncharacterized protein</fullName>
    </submittedName>
</protein>
<dbReference type="GO" id="GO:0005783">
    <property type="term" value="C:endoplasmic reticulum"/>
    <property type="evidence" value="ECO:0007669"/>
    <property type="project" value="TreeGrafter"/>
</dbReference>
<keyword evidence="1" id="KW-0472">Membrane</keyword>